<dbReference type="SUPFAM" id="SSF52540">
    <property type="entry name" value="P-loop containing nucleoside triphosphate hydrolases"/>
    <property type="match status" value="2"/>
</dbReference>
<proteinExistence type="predicted"/>
<comment type="caution">
    <text evidence="2">The sequence shown here is derived from an EMBL/GenBank/DDBJ whole genome shotgun (WGS) entry which is preliminary data.</text>
</comment>
<dbReference type="Pfam" id="PF19778">
    <property type="entry name" value="RE_endonuc"/>
    <property type="match status" value="1"/>
</dbReference>
<keyword evidence="2" id="KW-0347">Helicase</keyword>
<reference evidence="2 3" key="1">
    <citation type="submission" date="2016-09" db="EMBL/GenBank/DDBJ databases">
        <authorList>
            <person name="Capua I."/>
            <person name="De Benedictis P."/>
            <person name="Joannis T."/>
            <person name="Lombin L.H."/>
            <person name="Cattoli G."/>
        </authorList>
    </citation>
    <scope>NUCLEOTIDE SEQUENCE [LARGE SCALE GENOMIC DNA]</scope>
    <source>
        <strain evidence="2 3">NRS-1</strain>
    </source>
</reference>
<dbReference type="InterPro" id="IPR006935">
    <property type="entry name" value="Helicase/UvrB_N"/>
</dbReference>
<evidence type="ECO:0000259" key="1">
    <source>
        <dbReference type="SMART" id="SM00487"/>
    </source>
</evidence>
<dbReference type="PATRIC" id="fig|237258.4.peg.2060"/>
<dbReference type="OrthoDB" id="9804145at2"/>
<gene>
    <name evidence="2" type="ORF">BHF72_1053</name>
</gene>
<dbReference type="SMART" id="SM00487">
    <property type="entry name" value="DEXDc"/>
    <property type="match status" value="1"/>
</dbReference>
<evidence type="ECO:0000313" key="2">
    <source>
        <dbReference type="EMBL" id="OEL12300.1"/>
    </source>
</evidence>
<dbReference type="Gene3D" id="3.40.50.300">
    <property type="entry name" value="P-loop containing nucleotide triphosphate hydrolases"/>
    <property type="match status" value="2"/>
</dbReference>
<protein>
    <submittedName>
        <fullName evidence="2">DEAD/DEAH box helicase family protein</fullName>
    </submittedName>
</protein>
<dbReference type="GO" id="GO:0004386">
    <property type="term" value="F:helicase activity"/>
    <property type="evidence" value="ECO:0007669"/>
    <property type="project" value="UniProtKB-KW"/>
</dbReference>
<dbReference type="GO" id="GO:0005524">
    <property type="term" value="F:ATP binding"/>
    <property type="evidence" value="ECO:0007669"/>
    <property type="project" value="InterPro"/>
</dbReference>
<dbReference type="GO" id="GO:0003677">
    <property type="term" value="F:DNA binding"/>
    <property type="evidence" value="ECO:0007669"/>
    <property type="project" value="InterPro"/>
</dbReference>
<keyword evidence="2" id="KW-0067">ATP-binding</keyword>
<dbReference type="Proteomes" id="UP000095601">
    <property type="component" value="Unassembled WGS sequence"/>
</dbReference>
<dbReference type="RefSeq" id="WP_069796501.1">
    <property type="nucleotide sequence ID" value="NZ_FNJE01000002.1"/>
</dbReference>
<sequence length="1014" mass="115988">MKIQFDGALSYQQEAIDAIVDIFKGQEKCESNFTVYSPSFLAQQQNLEFNETGYGNRLTLTEGKILENVQNIQLGNGLKPSIRGEVNRNELDFTVEMETGTGKTYVYLRTILELYTKFGFSKHIIVVPSIPIKEGVFKSLQITKEHLRELYDNVNYNFFVYDSSKLNEVRDFATNDRLEIMVINIDAFSKSFENPSDDKKSANIIHRYNDSLGYKPLDLIKNTNPFIIIDEPQTTMSTALRKKAVQNLNPLAMVRYSATHKEKVNLMYKLDAVDAYQKKLVKQIEVGSVQTEGANTQAYIRLLEIKLSKGFPTAKLELDIFKQGSVSRKAVWVKQNDDLQELTDRDEYEGFIVKDIYGVQGNEYIDFTSREEIIRLGEAIGNVDDRQVKTALISKTIEEHLDKEIILNPQGIKVLSLFFIDTVSKYRMYDEDGNVTNGEYAEIFEKEYLKLIKKPKYNSLFGEIKDIESTVSQIHNGYFSIDKKAKSSNKKEKFEYFKDTSGNTNADEDTYNLIMSDKEMLLSFDSKLRFIFSHSALKEGWDNPNVFQICTLKEAGNSEIRRRQEIGRGLRLCVNQEGERVYGHEVNTLTVMATESYVDFVDNFQKEIETETGIKFGVLASHSFSDVVVEIINIEDEEGNPTTDTIYLGQEKSVELFNHLVAVGYIDACGKVQDTLRIALKDGEVNLPEEFTENPQVVNQIINTLKETAGRLEIKDASKKQLVKVNKMILDSPEFRELWERVKFKTTFSVNFDSEKLVKQCINAIDSQLKITRGKLTYTKGTLTMDAGGVGVSNVVNESETLYGEVERLPDIIGYLQNETQLTRKSIVKILTGTNRLRHFKANPQKFIEGCVDIINEQMRMHIIDGIKYQRLGDAEFYSQELFENKELFGYLQSNLKESSKSPYTHVVYDSNIESKLAQQFEESKNISVYAKLPDWFKIDTPLGTYNPDWAVMWKDKDEEKLFFVVESKGSTGLFDLRPKEQAKIDCGKKHFTAIGSEMIVATSVEDVKNFVLK</sequence>
<dbReference type="InterPro" id="IPR045572">
    <property type="entry name" value="RE_endonuc_C"/>
</dbReference>
<dbReference type="Pfam" id="PF04851">
    <property type="entry name" value="ResIII"/>
    <property type="match status" value="1"/>
</dbReference>
<dbReference type="EMBL" id="MKGI01000005">
    <property type="protein sequence ID" value="OEL12300.1"/>
    <property type="molecule type" value="Genomic_DNA"/>
</dbReference>
<keyword evidence="3" id="KW-1185">Reference proteome</keyword>
<dbReference type="STRING" id="237258.SAMN04489756_102165"/>
<name>A0A1E5UHD7_9FLAO</name>
<organism evidence="2 3">
    <name type="scientific">Cloacibacterium normanense</name>
    <dbReference type="NCBI Taxonomy" id="237258"/>
    <lineage>
        <taxon>Bacteria</taxon>
        <taxon>Pseudomonadati</taxon>
        <taxon>Bacteroidota</taxon>
        <taxon>Flavobacteriia</taxon>
        <taxon>Flavobacteriales</taxon>
        <taxon>Weeksellaceae</taxon>
    </lineage>
</organism>
<dbReference type="InterPro" id="IPR027417">
    <property type="entry name" value="P-loop_NTPase"/>
</dbReference>
<dbReference type="InterPro" id="IPR014001">
    <property type="entry name" value="Helicase_ATP-bd"/>
</dbReference>
<dbReference type="GO" id="GO:0015668">
    <property type="term" value="F:type III site-specific deoxyribonuclease activity"/>
    <property type="evidence" value="ECO:0007669"/>
    <property type="project" value="InterPro"/>
</dbReference>
<evidence type="ECO:0000313" key="3">
    <source>
        <dbReference type="Proteomes" id="UP000095601"/>
    </source>
</evidence>
<feature type="domain" description="Helicase ATP-binding" evidence="1">
    <location>
        <begin position="4"/>
        <end position="287"/>
    </location>
</feature>
<dbReference type="AlphaFoldDB" id="A0A1E5UHD7"/>
<accession>A0A1E5UHD7</accession>
<keyword evidence="2" id="KW-0378">Hydrolase</keyword>
<keyword evidence="2" id="KW-0547">Nucleotide-binding</keyword>